<organism evidence="2 3">
    <name type="scientific">Corynebacterium occultum</name>
    <dbReference type="NCBI Taxonomy" id="2675219"/>
    <lineage>
        <taxon>Bacteria</taxon>
        <taxon>Bacillati</taxon>
        <taxon>Actinomycetota</taxon>
        <taxon>Actinomycetes</taxon>
        <taxon>Mycobacteriales</taxon>
        <taxon>Corynebacteriaceae</taxon>
        <taxon>Corynebacterium</taxon>
    </lineage>
</organism>
<protein>
    <submittedName>
        <fullName evidence="2">VWA domain containing CoxE-like protein</fullName>
    </submittedName>
</protein>
<dbReference type="Proteomes" id="UP000424462">
    <property type="component" value="Chromosome"/>
</dbReference>
<dbReference type="Pfam" id="PF05762">
    <property type="entry name" value="VWA_CoxE"/>
    <property type="match status" value="1"/>
</dbReference>
<feature type="domain" description="VWFA" evidence="1">
    <location>
        <begin position="958"/>
        <end position="1117"/>
    </location>
</feature>
<dbReference type="EMBL" id="CP046455">
    <property type="protein sequence ID" value="QGU07336.1"/>
    <property type="molecule type" value="Genomic_DNA"/>
</dbReference>
<proteinExistence type="predicted"/>
<name>A0A6B8W8U7_9CORY</name>
<evidence type="ECO:0000259" key="1">
    <source>
        <dbReference type="SMART" id="SM00327"/>
    </source>
</evidence>
<evidence type="ECO:0000313" key="2">
    <source>
        <dbReference type="EMBL" id="QGU07336.1"/>
    </source>
</evidence>
<dbReference type="InterPro" id="IPR036465">
    <property type="entry name" value="vWFA_dom_sf"/>
</dbReference>
<reference evidence="2 3" key="1">
    <citation type="submission" date="2019-11" db="EMBL/GenBank/DDBJ databases">
        <title>Complete genome sequence of Corynebacterium kalinowskii 1959, a novel Corynebacterium species isolated from soil of a small paddock in Vilsendorf, Germany.</title>
        <authorList>
            <person name="Schaffert L."/>
            <person name="Ruwe M."/>
            <person name="Milse J."/>
            <person name="Hanuschka K."/>
            <person name="Ortseifen V."/>
            <person name="Droste J."/>
            <person name="Brandt D."/>
            <person name="Schlueter L."/>
            <person name="Kutter Y."/>
            <person name="Vinke S."/>
            <person name="Viehoefer P."/>
            <person name="Jacob L."/>
            <person name="Luebke N.-C."/>
            <person name="Schulte-Berndt E."/>
            <person name="Hain C."/>
            <person name="Linder M."/>
            <person name="Schmidt P."/>
            <person name="Wollenschlaeger L."/>
            <person name="Luttermann T."/>
            <person name="Thieme E."/>
            <person name="Hassa J."/>
            <person name="Haak M."/>
            <person name="Wittchen M."/>
            <person name="Mentz A."/>
            <person name="Persicke M."/>
            <person name="Busche T."/>
            <person name="Ruckert C."/>
        </authorList>
    </citation>
    <scope>NUCLEOTIDE SEQUENCE [LARGE SCALE GENOMIC DNA]</scope>
    <source>
        <strain evidence="2 3">2039</strain>
    </source>
</reference>
<dbReference type="SUPFAM" id="SSF53300">
    <property type="entry name" value="vWA-like"/>
    <property type="match status" value="1"/>
</dbReference>
<dbReference type="InterPro" id="IPR043737">
    <property type="entry name" value="DUF5682"/>
</dbReference>
<dbReference type="PANTHER" id="PTHR30634">
    <property type="entry name" value="OUTER MEMBRANE LOLAB LIPOPROTEIN INSERTION APPARATUS"/>
    <property type="match status" value="1"/>
</dbReference>
<dbReference type="InterPro" id="IPR008912">
    <property type="entry name" value="Uncharacterised_CoxE"/>
</dbReference>
<dbReference type="InterPro" id="IPR002035">
    <property type="entry name" value="VWF_A"/>
</dbReference>
<gene>
    <name evidence="2" type="ORF">COCCU_07010</name>
</gene>
<sequence length="1121" mass="119249">MSSEVPGPAPLIDALEELDMVGEQILFGIRHHSPACARAVVAAAEELCPRQVAVELPADLAHLVPWLWHADTRAPVAVAAATTAGEGATAAGLYPFADFSPELAIIRWAGRNGIPVHCIDLPVGSRHRIPAAEDVPGTGHSRVAAFPEFLSQESWDRQIEARSIGATWRQVRRAGLSVGLAARRAGYGIDVLTRAREEYMSGALAGIKGRTLVVVGAFHCGGLQVVSEVDSPVPVEAVVTSLVRYSFDQLDSRSGYASGIRDPRWQQGVLLARTPEDVERLVTEVLTDLARTCRSGGEPIGTGEVVEARRFAVDLARLRGLPAPGRREVVEAVTSVFAQGSVLGRGRMVALAMQQVLVGDVIGELPDDAPVPVLEAHVRKEMARLALPAAEGDESVSVRVEPFKRGRNLERHLLLARLAAVGVAYEIGRTGGSTRGLENRSYTVTIRFESRTAAGLGLLAPRGVTLAQAVATELSARLARQAEDPDPQVVLELISSAAATFSAGVLSDALGLFESGVLTRLSFEAAVSATEALTGIAGGREPAAQLFDAAVLADCDRLAGELGAVIIREIEGVAGSEDPAHARLLGQVTGLQERHPVGLVQALRRVRTSGSPLMQGAAYAVSAAGGTVDIEAAGVFLGSWIDQHSESDSRRRLQRRLVGYLCASRGAWCDDPALDGVIERVEALSDASFVDALPPLRGAFDQVPAAERERFLDRLAGRLGHIDALLTVPPETLAANARSDQAAHERLVALGLADISFTPATRWRLILGAEPERLGTVGRRMARTLDELYGEARNDPTGEADGRVRGADGSHDKLGVREWSQEITALFGEDHLQEIFGEAAERGRTDVVTTLTPESIHPNIETLTTVLSLVGGLPEARLRQLRPLVARIVRELSDQLASQLRPVLTGATARRPTLRRTGRMNLPGTIRRNLRHVVEHDGRPQIVPVHPVYDAAQRRESPWHIIVLVDVSGSMEASTVYAALTAAILAGVSTFRVSFITFNSGIVDLSEHATDPLKLLLEIRIGGGTNIAGAVTYAATLVTVPARTALIVISDFEEGGSVGELLAGIRRLADSGVHLIGCAALNDTGQAAFNVGISRAVADAGMRVASLSPMQLARWVGEVLT</sequence>
<dbReference type="InterPro" id="IPR050458">
    <property type="entry name" value="LolB"/>
</dbReference>
<dbReference type="PANTHER" id="PTHR30634:SF7">
    <property type="entry name" value="VWA DOMAIN-CONTAINING PROTEIN"/>
    <property type="match status" value="1"/>
</dbReference>
<dbReference type="Gene3D" id="3.40.50.410">
    <property type="entry name" value="von Willebrand factor, type A domain"/>
    <property type="match status" value="1"/>
</dbReference>
<dbReference type="Pfam" id="PF18934">
    <property type="entry name" value="DUF5682"/>
    <property type="match status" value="1"/>
</dbReference>
<keyword evidence="3" id="KW-1185">Reference proteome</keyword>
<dbReference type="AlphaFoldDB" id="A0A6B8W8U7"/>
<dbReference type="RefSeq" id="WP_156230840.1">
    <property type="nucleotide sequence ID" value="NZ_CP046455.1"/>
</dbReference>
<dbReference type="SMART" id="SM00327">
    <property type="entry name" value="VWA"/>
    <property type="match status" value="1"/>
</dbReference>
<dbReference type="KEGG" id="cok:COCCU_07010"/>
<evidence type="ECO:0000313" key="3">
    <source>
        <dbReference type="Proteomes" id="UP000424462"/>
    </source>
</evidence>
<accession>A0A6B8W8U7</accession>